<dbReference type="FunFam" id="3.40.50.300:FF:000011">
    <property type="entry name" value="Putative ABC transporter ATP-binding component"/>
    <property type="match status" value="1"/>
</dbReference>
<keyword evidence="2 5" id="KW-0067">ATP-binding</keyword>
<feature type="coiled-coil region" evidence="3">
    <location>
        <begin position="527"/>
        <end position="554"/>
    </location>
</feature>
<dbReference type="AlphaFoldDB" id="A0A6L4WS17"/>
<dbReference type="EMBL" id="WFKJ01000022">
    <property type="protein sequence ID" value="KAB7890751.1"/>
    <property type="molecule type" value="Genomic_DNA"/>
</dbReference>
<evidence type="ECO:0000313" key="5">
    <source>
        <dbReference type="EMBL" id="KAB7888482.1"/>
    </source>
</evidence>
<dbReference type="Pfam" id="PF00005">
    <property type="entry name" value="ABC_tran"/>
    <property type="match status" value="2"/>
</dbReference>
<dbReference type="InterPro" id="IPR003593">
    <property type="entry name" value="AAA+_ATPase"/>
</dbReference>
<accession>A0A6L4WS17</accession>
<dbReference type="PROSITE" id="PS00211">
    <property type="entry name" value="ABC_TRANSPORTER_1"/>
    <property type="match status" value="1"/>
</dbReference>
<name>A0A6L4WS17_9BACT</name>
<keyword evidence="7" id="KW-1185">Reference proteome</keyword>
<feature type="domain" description="ABC transporter" evidence="4">
    <location>
        <begin position="2"/>
        <end position="217"/>
    </location>
</feature>
<evidence type="ECO:0000256" key="1">
    <source>
        <dbReference type="ARBA" id="ARBA00022741"/>
    </source>
</evidence>
<dbReference type="InterPro" id="IPR032781">
    <property type="entry name" value="ABC_tran_Xtn"/>
</dbReference>
<keyword evidence="3" id="KW-0175">Coiled coil</keyword>
<dbReference type="CDD" id="cd03221">
    <property type="entry name" value="ABCF_EF-3"/>
    <property type="match status" value="2"/>
</dbReference>
<comment type="caution">
    <text evidence="5">The sequence shown here is derived from an EMBL/GenBank/DDBJ whole genome shotgun (WGS) entry which is preliminary data.</text>
</comment>
<dbReference type="PANTHER" id="PTHR42855">
    <property type="entry name" value="ABC TRANSPORTER ATP-BINDING SUBUNIT"/>
    <property type="match status" value="1"/>
</dbReference>
<dbReference type="Proteomes" id="UP000472839">
    <property type="component" value="Unassembled WGS sequence"/>
</dbReference>
<dbReference type="InterPro" id="IPR051309">
    <property type="entry name" value="ABCF_ATPase"/>
</dbReference>
<organism evidence="5 8">
    <name type="scientific">Poseidonibacter ostreae</name>
    <dbReference type="NCBI Taxonomy" id="2654171"/>
    <lineage>
        <taxon>Bacteria</taxon>
        <taxon>Pseudomonadati</taxon>
        <taxon>Campylobacterota</taxon>
        <taxon>Epsilonproteobacteria</taxon>
        <taxon>Campylobacterales</taxon>
        <taxon>Arcobacteraceae</taxon>
        <taxon>Poseidonibacter</taxon>
    </lineage>
</organism>
<evidence type="ECO:0000256" key="2">
    <source>
        <dbReference type="ARBA" id="ARBA00022840"/>
    </source>
</evidence>
<protein>
    <submittedName>
        <fullName evidence="5">ATP-binding cassette domain-containing protein</fullName>
    </submittedName>
</protein>
<dbReference type="Pfam" id="PF12848">
    <property type="entry name" value="ABC_tran_Xtn"/>
    <property type="match status" value="1"/>
</dbReference>
<dbReference type="GO" id="GO:0005524">
    <property type="term" value="F:ATP binding"/>
    <property type="evidence" value="ECO:0007669"/>
    <property type="project" value="UniProtKB-KW"/>
</dbReference>
<dbReference type="EMBL" id="WFKK01000024">
    <property type="protein sequence ID" value="KAB7888482.1"/>
    <property type="molecule type" value="Genomic_DNA"/>
</dbReference>
<proteinExistence type="predicted"/>
<evidence type="ECO:0000256" key="3">
    <source>
        <dbReference type="SAM" id="Coils"/>
    </source>
</evidence>
<dbReference type="GO" id="GO:0016887">
    <property type="term" value="F:ATP hydrolysis activity"/>
    <property type="evidence" value="ECO:0007669"/>
    <property type="project" value="InterPro"/>
</dbReference>
<sequence>MIELINVSKSYGQKELFSNLNFRLNKGNKIGLVGRNGSGKSTIFKLILGEEFSDEGVISIPKNYKIGALKQHLVFTEKTVRDEAALSLSEEDMYNVYKVEKILFGLGFTDEDLDKDPLSFSGGYQIRINLAKLLVTEPNLLLLDEPTNYLDILSLRWLKAFLKSFEGEVIIITHDRDFMDHVTTHTMGLVRRNLEVIPGNTHKFYAQIASNDEHHEKQKATQDKKRKELLEFIAKNKARASTAAQAQSKQKELDKMDDLSSIVHDNTLDFDFNFKETPAKVLLDVKDVGFGYSSDNILFKDISFTLKKGETLGIIGKNGKGKSTLLNVIAGELKQLSGKVDYHGTSTFGHFGQTNIDHLNPENSVMDEIQTGNIKLAESSVRAISGSMMFSGDDSKKKVSLLSGGEKSRVMLGKILAKDVNILFLDEPTNHLDMESIDSLTTAIENFPGSCIVVTHSEELLRRVCDRLIIFSKGGADYFDGRYDDFLEKIGWEEEEGEVKVKSKPKVNKKENKKKRTALLTERNKLTSSLKKKVEKYENEIMEIEDIIETEQHELVQASNAGDNAKVMELSKAVKVNQSKIDEKFAALEVEQLKMDEILDEYNAKIEKLQ</sequence>
<dbReference type="InterPro" id="IPR003439">
    <property type="entry name" value="ABC_transporter-like_ATP-bd"/>
</dbReference>
<dbReference type="SMART" id="SM00382">
    <property type="entry name" value="AAA"/>
    <property type="match status" value="2"/>
</dbReference>
<dbReference type="InterPro" id="IPR027417">
    <property type="entry name" value="P-loop_NTPase"/>
</dbReference>
<dbReference type="PANTHER" id="PTHR42855:SF2">
    <property type="entry name" value="DRUG RESISTANCE ABC TRANSPORTER,ATP-BINDING PROTEIN"/>
    <property type="match status" value="1"/>
</dbReference>
<dbReference type="SUPFAM" id="SSF52540">
    <property type="entry name" value="P-loop containing nucleoside triphosphate hydrolases"/>
    <property type="match status" value="2"/>
</dbReference>
<evidence type="ECO:0000259" key="4">
    <source>
        <dbReference type="PROSITE" id="PS50893"/>
    </source>
</evidence>
<keyword evidence="1" id="KW-0547">Nucleotide-binding</keyword>
<dbReference type="RefSeq" id="WP_152190164.1">
    <property type="nucleotide sequence ID" value="NZ_WFKI01000020.1"/>
</dbReference>
<gene>
    <name evidence="6" type="ORF">GBG18_08430</name>
    <name evidence="5" type="ORF">GBG19_08840</name>
</gene>
<evidence type="ECO:0000313" key="8">
    <source>
        <dbReference type="Proteomes" id="UP000472839"/>
    </source>
</evidence>
<evidence type="ECO:0000313" key="6">
    <source>
        <dbReference type="EMBL" id="KAB7890751.1"/>
    </source>
</evidence>
<dbReference type="PROSITE" id="PS50893">
    <property type="entry name" value="ABC_TRANSPORTER_2"/>
    <property type="match status" value="2"/>
</dbReference>
<evidence type="ECO:0000313" key="7">
    <source>
        <dbReference type="Proteomes" id="UP000461010"/>
    </source>
</evidence>
<dbReference type="Gene3D" id="3.40.50.300">
    <property type="entry name" value="P-loop containing nucleotide triphosphate hydrolases"/>
    <property type="match status" value="2"/>
</dbReference>
<dbReference type="InterPro" id="IPR017871">
    <property type="entry name" value="ABC_transporter-like_CS"/>
</dbReference>
<feature type="domain" description="ABC transporter" evidence="4">
    <location>
        <begin position="283"/>
        <end position="499"/>
    </location>
</feature>
<reference evidence="7 8" key="1">
    <citation type="submission" date="2019-10" db="EMBL/GenBank/DDBJ databases">
        <title>Poseidonibacter ostreae sp. nov., isolated from the gut of the Ostrea denselamellosa.</title>
        <authorList>
            <person name="Choi A."/>
        </authorList>
    </citation>
    <scope>NUCLEOTIDE SEQUENCE [LARGE SCALE GENOMIC DNA]</scope>
    <source>
        <strain evidence="5 8">SJOD-M-33</strain>
        <strain evidence="6 7">SJOD-M-5</strain>
    </source>
</reference>
<dbReference type="Proteomes" id="UP000461010">
    <property type="component" value="Unassembled WGS sequence"/>
</dbReference>